<sequence length="94" mass="11278">MKIKELWQVKCVNGWTYVGDWRYWGDPEGMILVTFRRSQLQELLSCLTRRCKTDNFKYLYGSNLVNIRSEEHNSNIYCHEAYIPSIIKTLENLR</sequence>
<protein>
    <submittedName>
        <fullName evidence="1">Uncharacterized protein</fullName>
    </submittedName>
</protein>
<dbReference type="EMBL" id="MG649966">
    <property type="protein sequence ID" value="AUG85171.1"/>
    <property type="molecule type" value="Genomic_DNA"/>
</dbReference>
<gene>
    <name evidence="1" type="ORF">CETO_189</name>
</gene>
<name>A0A2H5BGP4_9CAUD</name>
<evidence type="ECO:0000313" key="1">
    <source>
        <dbReference type="EMBL" id="AUG85171.1"/>
    </source>
</evidence>
<keyword evidence="2" id="KW-1185">Reference proteome</keyword>
<reference evidence="1 2" key="1">
    <citation type="submission" date="2017-12" db="EMBL/GenBank/DDBJ databases">
        <authorList>
            <person name="Lestochi C.V."/>
            <person name="Miller K.C."/>
            <person name="Miller J.S."/>
            <person name="Stanton M.L."/>
            <person name="Broussard G.W."/>
        </authorList>
    </citation>
    <scope>NUCLEOTIDE SEQUENCE [LARGE SCALE GENOMIC DNA]</scope>
</reference>
<organism evidence="1 2">
    <name type="scientific">Vibrio phage Ceto</name>
    <dbReference type="NCBI Taxonomy" id="2570300"/>
    <lineage>
        <taxon>Viruses</taxon>
        <taxon>Duplodnaviria</taxon>
        <taxon>Heunggongvirae</taxon>
        <taxon>Uroviricota</taxon>
        <taxon>Caudoviricetes</taxon>
        <taxon>Demerecviridae</taxon>
        <taxon>Ermolyevavirinae</taxon>
        <taxon>Cetovirus</taxon>
        <taxon>Cetovirus ceto</taxon>
    </lineage>
</organism>
<proteinExistence type="predicted"/>
<evidence type="ECO:0000313" key="2">
    <source>
        <dbReference type="Proteomes" id="UP000240819"/>
    </source>
</evidence>
<dbReference type="Proteomes" id="UP000240819">
    <property type="component" value="Segment"/>
</dbReference>
<accession>A0A2H5BGP4</accession>